<proteinExistence type="inferred from homology"/>
<dbReference type="NCBIfam" id="TIGR03506">
    <property type="entry name" value="FlgEFG_subfam"/>
    <property type="match status" value="1"/>
</dbReference>
<keyword evidence="8" id="KW-0969">Cilium</keyword>
<keyword evidence="3 4" id="KW-0975">Bacterial flagellum</keyword>
<dbReference type="InterPro" id="IPR053967">
    <property type="entry name" value="LlgE_F_G-like_D1"/>
</dbReference>
<name>A0A975B070_9BACT</name>
<accession>A0A975B070</accession>
<dbReference type="PANTHER" id="PTHR30435">
    <property type="entry name" value="FLAGELLAR PROTEIN"/>
    <property type="match status" value="1"/>
</dbReference>
<reference evidence="8" key="2">
    <citation type="submission" date="2021-04" db="EMBL/GenBank/DDBJ databases">
        <title>Isolation and characterization of a novel species of the genus Sulfurimonas.</title>
        <authorList>
            <person name="Fukui M."/>
        </authorList>
    </citation>
    <scope>NUCLEOTIDE SEQUENCE</scope>
    <source>
        <strain evidence="8">H1576</strain>
    </source>
</reference>
<comment type="similarity">
    <text evidence="2 4">Belongs to the flagella basal body rod proteins family.</text>
</comment>
<sequence length="274" mass="30422">MQTGYYSSAAGMVTQFNRLDAISNNLANVNTAGFKEDNLIVGDFMRIYKEARDKLPNENNTQSGAEFINRTMTRAPQVSDEYTNHSVGQLQKTSNTLDFALSREGLFFAVKTPQGVRLTRDGSFSVNDEGKLVTKQGYEVLASDYDSGDDASIEFATQDSTIAVDKNGQISTNVPGSVQFTQTKKLFIAQPEEMSLLKKEGNNLYVMEDMKRMTHIDTSGAVSQGFVEKSNVNAVKMMTQMIETNRLVGMYQKAMSTQMDDMNRDAIEKLAKKA</sequence>
<evidence type="ECO:0000259" key="7">
    <source>
        <dbReference type="Pfam" id="PF22692"/>
    </source>
</evidence>
<dbReference type="Pfam" id="PF06429">
    <property type="entry name" value="Flg_bbr_C"/>
    <property type="match status" value="1"/>
</dbReference>
<dbReference type="InterPro" id="IPR001444">
    <property type="entry name" value="Flag_bb_rod_N"/>
</dbReference>
<dbReference type="EMBL" id="CP046072">
    <property type="protein sequence ID" value="QSZ41725.1"/>
    <property type="molecule type" value="Genomic_DNA"/>
</dbReference>
<evidence type="ECO:0000256" key="4">
    <source>
        <dbReference type="RuleBase" id="RU362116"/>
    </source>
</evidence>
<dbReference type="GO" id="GO:0009425">
    <property type="term" value="C:bacterial-type flagellum basal body"/>
    <property type="evidence" value="ECO:0007669"/>
    <property type="project" value="UniProtKB-SubCell"/>
</dbReference>
<dbReference type="Pfam" id="PF22692">
    <property type="entry name" value="LlgE_F_G_D1"/>
    <property type="match status" value="1"/>
</dbReference>
<feature type="domain" description="Flagellar basal body rod protein N-terminal" evidence="5">
    <location>
        <begin position="8"/>
        <end position="35"/>
    </location>
</feature>
<evidence type="ECO:0000259" key="5">
    <source>
        <dbReference type="Pfam" id="PF00460"/>
    </source>
</evidence>
<dbReference type="SUPFAM" id="SSF117143">
    <property type="entry name" value="Flagellar hook protein flgE"/>
    <property type="match status" value="1"/>
</dbReference>
<dbReference type="RefSeq" id="WP_207563007.1">
    <property type="nucleotide sequence ID" value="NZ_CP046072.1"/>
</dbReference>
<feature type="domain" description="Flagellar basal-body/hook protein C-terminal" evidence="6">
    <location>
        <begin position="224"/>
        <end position="265"/>
    </location>
</feature>
<dbReference type="AlphaFoldDB" id="A0A975B070"/>
<feature type="domain" description="Flagellar hook protein FlgE/F/G-like D1" evidence="7">
    <location>
        <begin position="107"/>
        <end position="171"/>
    </location>
</feature>
<dbReference type="InterPro" id="IPR019776">
    <property type="entry name" value="Flagellar_basal_body_rod_CS"/>
</dbReference>
<dbReference type="PROSITE" id="PS00588">
    <property type="entry name" value="FLAGELLA_BB_ROD"/>
    <property type="match status" value="1"/>
</dbReference>
<dbReference type="InterPro" id="IPR037925">
    <property type="entry name" value="FlgE/F/G-like"/>
</dbReference>
<evidence type="ECO:0000256" key="3">
    <source>
        <dbReference type="ARBA" id="ARBA00023143"/>
    </source>
</evidence>
<dbReference type="InterPro" id="IPR010930">
    <property type="entry name" value="Flg_bb/hook_C_dom"/>
</dbReference>
<dbReference type="Proteomes" id="UP000671852">
    <property type="component" value="Chromosome"/>
</dbReference>
<protein>
    <submittedName>
        <fullName evidence="8">Flagellar hook-basal body complex protein</fullName>
    </submittedName>
</protein>
<dbReference type="GO" id="GO:0071978">
    <property type="term" value="P:bacterial-type flagellum-dependent swarming motility"/>
    <property type="evidence" value="ECO:0007669"/>
    <property type="project" value="TreeGrafter"/>
</dbReference>
<organism evidence="8 9">
    <name type="scientific">Sulfurimonas aquatica</name>
    <dbReference type="NCBI Taxonomy" id="2672570"/>
    <lineage>
        <taxon>Bacteria</taxon>
        <taxon>Pseudomonadati</taxon>
        <taxon>Campylobacterota</taxon>
        <taxon>Epsilonproteobacteria</taxon>
        <taxon>Campylobacterales</taxon>
        <taxon>Sulfurimonadaceae</taxon>
        <taxon>Sulfurimonas</taxon>
    </lineage>
</organism>
<keyword evidence="8" id="KW-0966">Cell projection</keyword>
<evidence type="ECO:0000313" key="8">
    <source>
        <dbReference type="EMBL" id="QSZ41725.1"/>
    </source>
</evidence>
<dbReference type="InterPro" id="IPR020013">
    <property type="entry name" value="Flagellar_FlgE/F/G"/>
</dbReference>
<comment type="subcellular location">
    <subcellularLocation>
        <location evidence="1 4">Bacterial flagellum basal body</location>
    </subcellularLocation>
</comment>
<evidence type="ECO:0000256" key="2">
    <source>
        <dbReference type="ARBA" id="ARBA00009677"/>
    </source>
</evidence>
<gene>
    <name evidence="8" type="ORF">GJV85_06260</name>
</gene>
<dbReference type="PANTHER" id="PTHR30435:SF19">
    <property type="entry name" value="FLAGELLAR BASAL-BODY ROD PROTEIN FLGG"/>
    <property type="match status" value="1"/>
</dbReference>
<evidence type="ECO:0000259" key="6">
    <source>
        <dbReference type="Pfam" id="PF06429"/>
    </source>
</evidence>
<reference evidence="8" key="1">
    <citation type="submission" date="2019-11" db="EMBL/GenBank/DDBJ databases">
        <authorList>
            <person name="Kojima H."/>
        </authorList>
    </citation>
    <scope>NUCLEOTIDE SEQUENCE</scope>
    <source>
        <strain evidence="8">H1576</strain>
    </source>
</reference>
<evidence type="ECO:0000256" key="1">
    <source>
        <dbReference type="ARBA" id="ARBA00004117"/>
    </source>
</evidence>
<keyword evidence="8" id="KW-0282">Flagellum</keyword>
<dbReference type="KEGG" id="saqt:GJV85_06260"/>
<keyword evidence="9" id="KW-1185">Reference proteome</keyword>
<evidence type="ECO:0000313" key="9">
    <source>
        <dbReference type="Proteomes" id="UP000671852"/>
    </source>
</evidence>
<dbReference type="Pfam" id="PF00460">
    <property type="entry name" value="Flg_bb_rod"/>
    <property type="match status" value="1"/>
</dbReference>